<dbReference type="SMART" id="SM00331">
    <property type="entry name" value="PP2C_SIG"/>
    <property type="match status" value="1"/>
</dbReference>
<dbReference type="Gene3D" id="3.60.40.10">
    <property type="entry name" value="PPM-type phosphatase domain"/>
    <property type="match status" value="1"/>
</dbReference>
<keyword evidence="1" id="KW-0378">Hydrolase</keyword>
<dbReference type="AlphaFoldDB" id="A0A7W7RXL8"/>
<evidence type="ECO:0000313" key="5">
    <source>
        <dbReference type="Proteomes" id="UP000534286"/>
    </source>
</evidence>
<evidence type="ECO:0000259" key="3">
    <source>
        <dbReference type="SMART" id="SM00331"/>
    </source>
</evidence>
<protein>
    <submittedName>
        <fullName evidence="4">Serine phosphatase RsbU (Regulator of sigma subunit)</fullName>
    </submittedName>
</protein>
<dbReference type="Proteomes" id="UP000534286">
    <property type="component" value="Unassembled WGS sequence"/>
</dbReference>
<dbReference type="EMBL" id="JACHJU010000001">
    <property type="protein sequence ID" value="MBB4940010.1"/>
    <property type="molecule type" value="Genomic_DNA"/>
</dbReference>
<dbReference type="PANTHER" id="PTHR43156:SF2">
    <property type="entry name" value="STAGE II SPORULATION PROTEIN E"/>
    <property type="match status" value="1"/>
</dbReference>
<name>A0A7W7RXL8_9ACTN</name>
<dbReference type="PANTHER" id="PTHR43156">
    <property type="entry name" value="STAGE II SPORULATION PROTEIN E-RELATED"/>
    <property type="match status" value="1"/>
</dbReference>
<dbReference type="InterPro" id="IPR052016">
    <property type="entry name" value="Bact_Sigma-Reg"/>
</dbReference>
<feature type="transmembrane region" description="Helical" evidence="2">
    <location>
        <begin position="89"/>
        <end position="107"/>
    </location>
</feature>
<keyword evidence="2" id="KW-0472">Membrane</keyword>
<dbReference type="InterPro" id="IPR036457">
    <property type="entry name" value="PPM-type-like_dom_sf"/>
</dbReference>
<feature type="transmembrane region" description="Helical" evidence="2">
    <location>
        <begin position="63"/>
        <end position="82"/>
    </location>
</feature>
<feature type="domain" description="PPM-type phosphatase" evidence="3">
    <location>
        <begin position="143"/>
        <end position="363"/>
    </location>
</feature>
<keyword evidence="5" id="KW-1185">Reference proteome</keyword>
<feature type="transmembrane region" description="Helical" evidence="2">
    <location>
        <begin position="20"/>
        <end position="43"/>
    </location>
</feature>
<dbReference type="SUPFAM" id="SSF81606">
    <property type="entry name" value="PP2C-like"/>
    <property type="match status" value="1"/>
</dbReference>
<reference evidence="4 5" key="1">
    <citation type="submission" date="2020-08" db="EMBL/GenBank/DDBJ databases">
        <title>Sequencing the genomes of 1000 actinobacteria strains.</title>
        <authorList>
            <person name="Klenk H.-P."/>
        </authorList>
    </citation>
    <scope>NUCLEOTIDE SEQUENCE [LARGE SCALE GENOMIC DNA]</scope>
    <source>
        <strain evidence="4 5">DSM 43023</strain>
    </source>
</reference>
<dbReference type="GO" id="GO:0016791">
    <property type="term" value="F:phosphatase activity"/>
    <property type="evidence" value="ECO:0007669"/>
    <property type="project" value="TreeGrafter"/>
</dbReference>
<keyword evidence="2" id="KW-0812">Transmembrane</keyword>
<accession>A0A7W7RXL8</accession>
<evidence type="ECO:0000256" key="2">
    <source>
        <dbReference type="SAM" id="Phobius"/>
    </source>
</evidence>
<dbReference type="FunFam" id="3.60.40.10:FF:000058">
    <property type="entry name" value="Stage II sporulation protein E"/>
    <property type="match status" value="1"/>
</dbReference>
<comment type="caution">
    <text evidence="4">The sequence shown here is derived from an EMBL/GenBank/DDBJ whole genome shotgun (WGS) entry which is preliminary data.</text>
</comment>
<sequence>MNHSSRLRRRADILWEEPVLLAPLVLTAVVTVVAVLTPSHLYFSRFLVVAPAFAASMWPVVETVALGLLALTIDVLIAVTIGDPSESRTHLFTIAVIAGVTAAAAYASHVRQQREETLAQVRSVAETTQKVLLRPMPHRLGRLDIDALYLAAAAQARVGGDFYEALETPHGVRLIIGDVRGKGLPAVGMASAIVGCFREAAYDEPDLARLARRLDVSMNRYATLLSGDDLEYFATALLAEFPDDGSVVEIVNCGHPSPLLFRAGAVREVTPTAPSPPINMGALLGQEYHIDSLPFAAGDQLLLYTDGVTETRDHTGAFFPLTQRAGQWDADSPSRLLEKLHRDLVHYSHGRLDDDIAAVAVRATDDRPGGPSSPGRP</sequence>
<gene>
    <name evidence="4" type="ORF">FHR32_004315</name>
</gene>
<evidence type="ECO:0000256" key="1">
    <source>
        <dbReference type="ARBA" id="ARBA00022801"/>
    </source>
</evidence>
<keyword evidence="2" id="KW-1133">Transmembrane helix</keyword>
<evidence type="ECO:0000313" key="4">
    <source>
        <dbReference type="EMBL" id="MBB4940010.1"/>
    </source>
</evidence>
<dbReference type="InterPro" id="IPR001932">
    <property type="entry name" value="PPM-type_phosphatase-like_dom"/>
</dbReference>
<dbReference type="RefSeq" id="WP_312882543.1">
    <property type="nucleotide sequence ID" value="NZ_BAABEK010000072.1"/>
</dbReference>
<proteinExistence type="predicted"/>
<dbReference type="Pfam" id="PF07228">
    <property type="entry name" value="SpoIIE"/>
    <property type="match status" value="1"/>
</dbReference>
<organism evidence="4 5">
    <name type="scientific">Streptosporangium album</name>
    <dbReference type="NCBI Taxonomy" id="47479"/>
    <lineage>
        <taxon>Bacteria</taxon>
        <taxon>Bacillati</taxon>
        <taxon>Actinomycetota</taxon>
        <taxon>Actinomycetes</taxon>
        <taxon>Streptosporangiales</taxon>
        <taxon>Streptosporangiaceae</taxon>
        <taxon>Streptosporangium</taxon>
    </lineage>
</organism>